<name>A0A8X6G628_TRICU</name>
<proteinExistence type="predicted"/>
<dbReference type="EMBL" id="BMAO01021516">
    <property type="protein sequence ID" value="GFQ75103.1"/>
    <property type="molecule type" value="Genomic_DNA"/>
</dbReference>
<comment type="caution">
    <text evidence="1">The sequence shown here is derived from an EMBL/GenBank/DDBJ whole genome shotgun (WGS) entry which is preliminary data.</text>
</comment>
<dbReference type="AlphaFoldDB" id="A0A8X6G628"/>
<reference evidence="1" key="1">
    <citation type="submission" date="2020-07" db="EMBL/GenBank/DDBJ databases">
        <title>Multicomponent nature underlies the extraordinary mechanical properties of spider dragline silk.</title>
        <authorList>
            <person name="Kono N."/>
            <person name="Nakamura H."/>
            <person name="Mori M."/>
            <person name="Yoshida Y."/>
            <person name="Ohtoshi R."/>
            <person name="Malay A.D."/>
            <person name="Moran D.A.P."/>
            <person name="Tomita M."/>
            <person name="Numata K."/>
            <person name="Arakawa K."/>
        </authorList>
    </citation>
    <scope>NUCLEOTIDE SEQUENCE</scope>
</reference>
<sequence>MGAKSRFTRCEKRAKFGYRIGTSFHSNHSTVRSANFKRELRNCLAPYREVLVELEKKATIENQCEDEPSEEDILPSKRRRVRRLISDSEDEC</sequence>
<accession>A0A8X6G628</accession>
<dbReference type="Proteomes" id="UP000887116">
    <property type="component" value="Unassembled WGS sequence"/>
</dbReference>
<evidence type="ECO:0000313" key="2">
    <source>
        <dbReference type="Proteomes" id="UP000887116"/>
    </source>
</evidence>
<protein>
    <submittedName>
        <fullName evidence="1">Uncharacterized protein</fullName>
    </submittedName>
</protein>
<organism evidence="1 2">
    <name type="scientific">Trichonephila clavata</name>
    <name type="common">Joro spider</name>
    <name type="synonym">Nephila clavata</name>
    <dbReference type="NCBI Taxonomy" id="2740835"/>
    <lineage>
        <taxon>Eukaryota</taxon>
        <taxon>Metazoa</taxon>
        <taxon>Ecdysozoa</taxon>
        <taxon>Arthropoda</taxon>
        <taxon>Chelicerata</taxon>
        <taxon>Arachnida</taxon>
        <taxon>Araneae</taxon>
        <taxon>Araneomorphae</taxon>
        <taxon>Entelegynae</taxon>
        <taxon>Araneoidea</taxon>
        <taxon>Nephilidae</taxon>
        <taxon>Trichonephila</taxon>
    </lineage>
</organism>
<keyword evidence="2" id="KW-1185">Reference proteome</keyword>
<gene>
    <name evidence="1" type="ORF">TNCT_406441</name>
</gene>
<evidence type="ECO:0000313" key="1">
    <source>
        <dbReference type="EMBL" id="GFQ75103.1"/>
    </source>
</evidence>